<keyword evidence="1" id="KW-1133">Transmembrane helix</keyword>
<accession>A0A8D8RCE6</accession>
<keyword evidence="1" id="KW-0472">Membrane</keyword>
<dbReference type="EMBL" id="HBUF01140384">
    <property type="protein sequence ID" value="CAG6646137.1"/>
    <property type="molecule type" value="Transcribed_RNA"/>
</dbReference>
<reference evidence="2" key="1">
    <citation type="submission" date="2021-05" db="EMBL/GenBank/DDBJ databases">
        <authorList>
            <person name="Alioto T."/>
            <person name="Alioto T."/>
            <person name="Gomez Garrido J."/>
        </authorList>
    </citation>
    <scope>NUCLEOTIDE SEQUENCE</scope>
</reference>
<feature type="transmembrane region" description="Helical" evidence="1">
    <location>
        <begin position="61"/>
        <end position="79"/>
    </location>
</feature>
<dbReference type="AlphaFoldDB" id="A0A8D8RCE6"/>
<evidence type="ECO:0000256" key="1">
    <source>
        <dbReference type="SAM" id="Phobius"/>
    </source>
</evidence>
<keyword evidence="1" id="KW-0812">Transmembrane</keyword>
<sequence>METGSAGYSQQSFTKAFPFNLSSLNIKLSLIVVTILAIYHWRRRKLYALSWKLEGPPALPIIGNAYVFLASMDVIFKSMNKMHNKYRNATLVLLIPLQEKRSQNVSVLGRTRLCSLSG</sequence>
<name>A0A8D8RCE6_9HEMI</name>
<evidence type="ECO:0008006" key="3">
    <source>
        <dbReference type="Google" id="ProtNLM"/>
    </source>
</evidence>
<protein>
    <recommendedName>
        <fullName evidence="3">Cytochrome P450</fullName>
    </recommendedName>
</protein>
<evidence type="ECO:0000313" key="2">
    <source>
        <dbReference type="EMBL" id="CAG6646137.1"/>
    </source>
</evidence>
<organism evidence="2">
    <name type="scientific">Cacopsylla melanoneura</name>
    <dbReference type="NCBI Taxonomy" id="428564"/>
    <lineage>
        <taxon>Eukaryota</taxon>
        <taxon>Metazoa</taxon>
        <taxon>Ecdysozoa</taxon>
        <taxon>Arthropoda</taxon>
        <taxon>Hexapoda</taxon>
        <taxon>Insecta</taxon>
        <taxon>Pterygota</taxon>
        <taxon>Neoptera</taxon>
        <taxon>Paraneoptera</taxon>
        <taxon>Hemiptera</taxon>
        <taxon>Sternorrhyncha</taxon>
        <taxon>Psylloidea</taxon>
        <taxon>Psyllidae</taxon>
        <taxon>Psyllinae</taxon>
        <taxon>Cacopsylla</taxon>
    </lineage>
</organism>
<proteinExistence type="predicted"/>
<feature type="transmembrane region" description="Helical" evidence="1">
    <location>
        <begin position="21"/>
        <end position="41"/>
    </location>
</feature>